<dbReference type="EMBL" id="CP009896">
    <property type="protein sequence ID" value="AIY16113.1"/>
    <property type="molecule type" value="Genomic_DNA"/>
</dbReference>
<protein>
    <submittedName>
        <fullName evidence="3">Nitrilotriacetate monooxygenase component B</fullName>
        <ecNumber evidence="3">1.14.13.-</ecNumber>
    </submittedName>
</protein>
<dbReference type="STRING" id="2045.KR76_03880"/>
<dbReference type="RefSeq" id="WP_038676768.1">
    <property type="nucleotide sequence ID" value="NZ_BJMC01000005.1"/>
</dbReference>
<comment type="similarity">
    <text evidence="1">Belongs to the non-flavoprotein flavin reductase family.</text>
</comment>
<dbReference type="HOGENOM" id="CLU_059021_1_3_11"/>
<dbReference type="GO" id="GO:0010181">
    <property type="term" value="F:FMN binding"/>
    <property type="evidence" value="ECO:0007669"/>
    <property type="project" value="InterPro"/>
</dbReference>
<dbReference type="eggNOG" id="COG1853">
    <property type="taxonomic scope" value="Bacteria"/>
</dbReference>
<sequence length="170" mass="18024">MTVLATNQDLDPAALRQAFGVFPTGVVALAAEVDGRPVGLAASSFTSVSLDPPLVSVSVATTSKTWPDLRRAEQYGVTVLADHHDAVCRQLSGPVDSRFDGVRLSVGEGGAVTLDEGLVRFTCSLYREVEAGDHVLVLLRVRAVEPGAQHDAGHPLVFHRSGFGRLERPA</sequence>
<reference evidence="3 4" key="1">
    <citation type="journal article" date="2015" name="Genome Announc.">
        <title>Complete Genome Sequence of Steroid-Transforming Nocardioides simplex VKM Ac-2033D.</title>
        <authorList>
            <person name="Shtratnikova V.Y."/>
            <person name="Schelkunov M.I."/>
            <person name="Pekov Y.A."/>
            <person name="Fokina V.V."/>
            <person name="Logacheva M.D."/>
            <person name="Sokolov S.L."/>
            <person name="Bragin E.Y."/>
            <person name="Ashapkin V.V."/>
            <person name="Donova M.V."/>
        </authorList>
    </citation>
    <scope>NUCLEOTIDE SEQUENCE [LARGE SCALE GENOMIC DNA]</scope>
    <source>
        <strain evidence="3 4">VKM Ac-2033D</strain>
    </source>
</reference>
<dbReference type="InterPro" id="IPR050268">
    <property type="entry name" value="NADH-dep_flavin_reductase"/>
</dbReference>
<dbReference type="AlphaFoldDB" id="A0A0A1DHW2"/>
<evidence type="ECO:0000256" key="2">
    <source>
        <dbReference type="ARBA" id="ARBA00023002"/>
    </source>
</evidence>
<evidence type="ECO:0000256" key="1">
    <source>
        <dbReference type="ARBA" id="ARBA00008898"/>
    </source>
</evidence>
<dbReference type="Pfam" id="PF01613">
    <property type="entry name" value="Flavin_Reduct"/>
    <property type="match status" value="1"/>
</dbReference>
<organism evidence="3 4">
    <name type="scientific">Nocardioides simplex</name>
    <name type="common">Arthrobacter simplex</name>
    <dbReference type="NCBI Taxonomy" id="2045"/>
    <lineage>
        <taxon>Bacteria</taxon>
        <taxon>Bacillati</taxon>
        <taxon>Actinomycetota</taxon>
        <taxon>Actinomycetes</taxon>
        <taxon>Propionibacteriales</taxon>
        <taxon>Nocardioidaceae</taxon>
        <taxon>Pimelobacter</taxon>
    </lineage>
</organism>
<keyword evidence="3" id="KW-0503">Monooxygenase</keyword>
<keyword evidence="4" id="KW-1185">Reference proteome</keyword>
<dbReference type="InterPro" id="IPR012349">
    <property type="entry name" value="Split_barrel_FMN-bd"/>
</dbReference>
<dbReference type="GeneID" id="96608110"/>
<keyword evidence="2 3" id="KW-0560">Oxidoreductase</keyword>
<dbReference type="Gene3D" id="2.30.110.10">
    <property type="entry name" value="Electron Transport, Fmn-binding Protein, Chain A"/>
    <property type="match status" value="1"/>
</dbReference>
<evidence type="ECO:0000313" key="4">
    <source>
        <dbReference type="Proteomes" id="UP000030300"/>
    </source>
</evidence>
<dbReference type="PANTHER" id="PTHR30466:SF11">
    <property type="entry name" value="FLAVIN-DEPENDENT MONOOXYGENASE, REDUCTASE SUBUNIT HSAB"/>
    <property type="match status" value="1"/>
</dbReference>
<dbReference type="GO" id="GO:0004497">
    <property type="term" value="F:monooxygenase activity"/>
    <property type="evidence" value="ECO:0007669"/>
    <property type="project" value="UniProtKB-KW"/>
</dbReference>
<dbReference type="InterPro" id="IPR002563">
    <property type="entry name" value="Flavin_Rdtase-like_dom"/>
</dbReference>
<name>A0A0A1DHW2_NOCSI</name>
<dbReference type="KEGG" id="psim:KR76_03880"/>
<dbReference type="SUPFAM" id="SSF50475">
    <property type="entry name" value="FMN-binding split barrel"/>
    <property type="match status" value="1"/>
</dbReference>
<proteinExistence type="inferred from homology"/>
<dbReference type="EC" id="1.14.13.-" evidence="3"/>
<dbReference type="OrthoDB" id="9792858at2"/>
<dbReference type="GO" id="GO:0042602">
    <property type="term" value="F:riboflavin reductase (NADPH) activity"/>
    <property type="evidence" value="ECO:0007669"/>
    <property type="project" value="TreeGrafter"/>
</dbReference>
<gene>
    <name evidence="3" type="ORF">KR76_03880</name>
</gene>
<dbReference type="PANTHER" id="PTHR30466">
    <property type="entry name" value="FLAVIN REDUCTASE"/>
    <property type="match status" value="1"/>
</dbReference>
<dbReference type="SMART" id="SM00903">
    <property type="entry name" value="Flavin_Reduct"/>
    <property type="match status" value="1"/>
</dbReference>
<accession>A0A0A1DHW2</accession>
<dbReference type="Proteomes" id="UP000030300">
    <property type="component" value="Chromosome"/>
</dbReference>
<evidence type="ECO:0000313" key="3">
    <source>
        <dbReference type="EMBL" id="AIY16113.1"/>
    </source>
</evidence>